<keyword evidence="2" id="KW-0472">Membrane</keyword>
<organism evidence="3 4">
    <name type="scientific">Pseudonocardia kongjuensis</name>
    <dbReference type="NCBI Taxonomy" id="102227"/>
    <lineage>
        <taxon>Bacteria</taxon>
        <taxon>Bacillati</taxon>
        <taxon>Actinomycetota</taxon>
        <taxon>Actinomycetes</taxon>
        <taxon>Pseudonocardiales</taxon>
        <taxon>Pseudonocardiaceae</taxon>
        <taxon>Pseudonocardia</taxon>
    </lineage>
</organism>
<feature type="transmembrane region" description="Helical" evidence="2">
    <location>
        <begin position="134"/>
        <end position="160"/>
    </location>
</feature>
<dbReference type="Proteomes" id="UP001501414">
    <property type="component" value="Unassembled WGS sequence"/>
</dbReference>
<accession>A0ABP4IGK6</accession>
<keyword evidence="2" id="KW-0812">Transmembrane</keyword>
<evidence type="ECO:0000313" key="4">
    <source>
        <dbReference type="Proteomes" id="UP001501414"/>
    </source>
</evidence>
<keyword evidence="2" id="KW-1133">Transmembrane helix</keyword>
<protein>
    <submittedName>
        <fullName evidence="3">Uncharacterized protein</fullName>
    </submittedName>
</protein>
<dbReference type="RefSeq" id="WP_344022866.1">
    <property type="nucleotide sequence ID" value="NZ_BAAAJK010000011.1"/>
</dbReference>
<reference evidence="4" key="1">
    <citation type="journal article" date="2019" name="Int. J. Syst. Evol. Microbiol.">
        <title>The Global Catalogue of Microorganisms (GCM) 10K type strain sequencing project: providing services to taxonomists for standard genome sequencing and annotation.</title>
        <authorList>
            <consortium name="The Broad Institute Genomics Platform"/>
            <consortium name="The Broad Institute Genome Sequencing Center for Infectious Disease"/>
            <person name="Wu L."/>
            <person name="Ma J."/>
        </authorList>
    </citation>
    <scope>NUCLEOTIDE SEQUENCE [LARGE SCALE GENOMIC DNA]</scope>
    <source>
        <strain evidence="4">JCM 11896</strain>
    </source>
</reference>
<dbReference type="EMBL" id="BAAAJK010000011">
    <property type="protein sequence ID" value="GAA1390299.1"/>
    <property type="molecule type" value="Genomic_DNA"/>
</dbReference>
<proteinExistence type="predicted"/>
<evidence type="ECO:0000256" key="1">
    <source>
        <dbReference type="SAM" id="MobiDB-lite"/>
    </source>
</evidence>
<evidence type="ECO:0000256" key="2">
    <source>
        <dbReference type="SAM" id="Phobius"/>
    </source>
</evidence>
<feature type="region of interest" description="Disordered" evidence="1">
    <location>
        <begin position="1"/>
        <end position="33"/>
    </location>
</feature>
<comment type="caution">
    <text evidence="3">The sequence shown here is derived from an EMBL/GenBank/DDBJ whole genome shotgun (WGS) entry which is preliminary data.</text>
</comment>
<name>A0ABP4IGK6_9PSEU</name>
<feature type="compositionally biased region" description="Pro residues" evidence="1">
    <location>
        <begin position="23"/>
        <end position="32"/>
    </location>
</feature>
<keyword evidence="4" id="KW-1185">Reference proteome</keyword>
<evidence type="ECO:0000313" key="3">
    <source>
        <dbReference type="EMBL" id="GAA1390299.1"/>
    </source>
</evidence>
<sequence>MPNTATQDPVIESPATERIATDQPPPSTPPYNPFGDARETIDMVWAAAPLIYESRDRAFRGDLTPEERLQDLHELAQKMSELLAERAVTRTTEPSAPVEQETIWALIRLLEEIVLRDRPRDAAGCAISQAKAQLAVVAGGLTMTGLGLVVGAAIGALEVYDGCIRK</sequence>
<gene>
    <name evidence="3" type="ORF">GCM10009613_30650</name>
</gene>